<proteinExistence type="predicted"/>
<reference evidence="2" key="2">
    <citation type="submission" date="2023-06" db="EMBL/GenBank/DDBJ databases">
        <authorList>
            <person name="Ma L."/>
            <person name="Liu K.-W."/>
            <person name="Li Z."/>
            <person name="Hsiao Y.-Y."/>
            <person name="Qi Y."/>
            <person name="Fu T."/>
            <person name="Tang G."/>
            <person name="Zhang D."/>
            <person name="Sun W.-H."/>
            <person name="Liu D.-K."/>
            <person name="Li Y."/>
            <person name="Chen G.-Z."/>
            <person name="Liu X.-D."/>
            <person name="Liao X.-Y."/>
            <person name="Jiang Y.-T."/>
            <person name="Yu X."/>
            <person name="Hao Y."/>
            <person name="Huang J."/>
            <person name="Zhao X.-W."/>
            <person name="Ke S."/>
            <person name="Chen Y.-Y."/>
            <person name="Wu W.-L."/>
            <person name="Hsu J.-L."/>
            <person name="Lin Y.-F."/>
            <person name="Huang M.-D."/>
            <person name="Li C.-Y."/>
            <person name="Huang L."/>
            <person name="Wang Z.-W."/>
            <person name="Zhao X."/>
            <person name="Zhong W.-Y."/>
            <person name="Peng D.-H."/>
            <person name="Ahmad S."/>
            <person name="Lan S."/>
            <person name="Zhang J.-S."/>
            <person name="Tsai W.-C."/>
            <person name="Van De Peer Y."/>
            <person name="Liu Z.-J."/>
        </authorList>
    </citation>
    <scope>NUCLEOTIDE SEQUENCE</scope>
    <source>
        <strain evidence="2">CP</strain>
        <tissue evidence="2">Leaves</tissue>
    </source>
</reference>
<evidence type="ECO:0000313" key="3">
    <source>
        <dbReference type="Proteomes" id="UP001180020"/>
    </source>
</evidence>
<name>A0AAV9DZU4_ACOCL</name>
<reference evidence="2" key="1">
    <citation type="journal article" date="2023" name="Nat. Commun.">
        <title>Diploid and tetraploid genomes of Acorus and the evolution of monocots.</title>
        <authorList>
            <person name="Ma L."/>
            <person name="Liu K.W."/>
            <person name="Li Z."/>
            <person name="Hsiao Y.Y."/>
            <person name="Qi Y."/>
            <person name="Fu T."/>
            <person name="Tang G.D."/>
            <person name="Zhang D."/>
            <person name="Sun W.H."/>
            <person name="Liu D.K."/>
            <person name="Li Y."/>
            <person name="Chen G.Z."/>
            <person name="Liu X.D."/>
            <person name="Liao X.Y."/>
            <person name="Jiang Y.T."/>
            <person name="Yu X."/>
            <person name="Hao Y."/>
            <person name="Huang J."/>
            <person name="Zhao X.W."/>
            <person name="Ke S."/>
            <person name="Chen Y.Y."/>
            <person name="Wu W.L."/>
            <person name="Hsu J.L."/>
            <person name="Lin Y.F."/>
            <person name="Huang M.D."/>
            <person name="Li C.Y."/>
            <person name="Huang L."/>
            <person name="Wang Z.W."/>
            <person name="Zhao X."/>
            <person name="Zhong W.Y."/>
            <person name="Peng D.H."/>
            <person name="Ahmad S."/>
            <person name="Lan S."/>
            <person name="Zhang J.S."/>
            <person name="Tsai W.C."/>
            <person name="Van de Peer Y."/>
            <person name="Liu Z.J."/>
        </authorList>
    </citation>
    <scope>NUCLEOTIDE SEQUENCE</scope>
    <source>
        <strain evidence="2">CP</strain>
    </source>
</reference>
<feature type="transmembrane region" description="Helical" evidence="1">
    <location>
        <begin position="23"/>
        <end position="46"/>
    </location>
</feature>
<gene>
    <name evidence="2" type="ORF">QJS10_CPA10g01650</name>
</gene>
<evidence type="ECO:0000256" key="1">
    <source>
        <dbReference type="SAM" id="Phobius"/>
    </source>
</evidence>
<organism evidence="2 3">
    <name type="scientific">Acorus calamus</name>
    <name type="common">Sweet flag</name>
    <dbReference type="NCBI Taxonomy" id="4465"/>
    <lineage>
        <taxon>Eukaryota</taxon>
        <taxon>Viridiplantae</taxon>
        <taxon>Streptophyta</taxon>
        <taxon>Embryophyta</taxon>
        <taxon>Tracheophyta</taxon>
        <taxon>Spermatophyta</taxon>
        <taxon>Magnoliopsida</taxon>
        <taxon>Liliopsida</taxon>
        <taxon>Acoraceae</taxon>
        <taxon>Acorus</taxon>
    </lineage>
</organism>
<keyword evidence="1" id="KW-0472">Membrane</keyword>
<dbReference type="AlphaFoldDB" id="A0AAV9DZU4"/>
<keyword evidence="1" id="KW-0812">Transmembrane</keyword>
<keyword evidence="3" id="KW-1185">Reference proteome</keyword>
<evidence type="ECO:0000313" key="2">
    <source>
        <dbReference type="EMBL" id="KAK1306494.1"/>
    </source>
</evidence>
<comment type="caution">
    <text evidence="2">The sequence shown here is derived from an EMBL/GenBank/DDBJ whole genome shotgun (WGS) entry which is preliminary data.</text>
</comment>
<dbReference type="Proteomes" id="UP001180020">
    <property type="component" value="Unassembled WGS sequence"/>
</dbReference>
<protein>
    <submittedName>
        <fullName evidence="2">Uncharacterized protein</fullName>
    </submittedName>
</protein>
<sequence>MKEALGGTLARRRKERGWRRPRLWWWYVGGPTMTMIVYKFALLMGVNLHFSFDVESHAVDTNIIVVSINTSTKTHGLHAGKTADLTYA</sequence>
<accession>A0AAV9DZU4</accession>
<keyword evidence="1" id="KW-1133">Transmembrane helix</keyword>
<dbReference type="EMBL" id="JAUJYO010000010">
    <property type="protein sequence ID" value="KAK1306494.1"/>
    <property type="molecule type" value="Genomic_DNA"/>
</dbReference>